<reference evidence="3" key="1">
    <citation type="submission" date="2021-11" db="EMBL/GenBank/DDBJ databases">
        <authorList>
            <person name="Herlambang A."/>
            <person name="Guo Y."/>
            <person name="Takashima Y."/>
            <person name="Nishizawa T."/>
        </authorList>
    </citation>
    <scope>NUCLEOTIDE SEQUENCE</scope>
    <source>
        <strain evidence="3">E1425</strain>
    </source>
</reference>
<feature type="transmembrane region" description="Helical" evidence="2">
    <location>
        <begin position="12"/>
        <end position="37"/>
    </location>
</feature>
<feature type="transmembrane region" description="Helical" evidence="2">
    <location>
        <begin position="228"/>
        <end position="246"/>
    </location>
</feature>
<gene>
    <name evidence="3" type="ORF">EMPS_03815</name>
</gene>
<evidence type="ECO:0000256" key="1">
    <source>
        <dbReference type="SAM" id="MobiDB-lite"/>
    </source>
</evidence>
<protein>
    <recommendedName>
        <fullName evidence="5">TLC domain-containing protein</fullName>
    </recommendedName>
</protein>
<keyword evidence="2" id="KW-0472">Membrane</keyword>
<comment type="caution">
    <text evidence="3">The sequence shown here is derived from an EMBL/GenBank/DDBJ whole genome shotgun (WGS) entry which is preliminary data.</text>
</comment>
<dbReference type="OrthoDB" id="341353at2759"/>
<dbReference type="AlphaFoldDB" id="A0A9P3H7J9"/>
<evidence type="ECO:0000313" key="4">
    <source>
        <dbReference type="Proteomes" id="UP000827284"/>
    </source>
</evidence>
<feature type="region of interest" description="Disordered" evidence="1">
    <location>
        <begin position="354"/>
        <end position="379"/>
    </location>
</feature>
<proteinExistence type="predicted"/>
<keyword evidence="2" id="KW-0812">Transmembrane</keyword>
<accession>A0A9P3H7J9</accession>
<evidence type="ECO:0000313" key="3">
    <source>
        <dbReference type="EMBL" id="GJJ71465.1"/>
    </source>
</evidence>
<name>A0A9P3H7J9_9FUNG</name>
<reference evidence="3" key="2">
    <citation type="journal article" date="2022" name="Microbiol. Resour. Announc.">
        <title>Whole-Genome Sequence of Entomortierella parvispora E1425, a Mucoromycotan Fungus Associated with Burkholderiaceae-Related Endosymbiotic Bacteria.</title>
        <authorList>
            <person name="Herlambang A."/>
            <person name="Guo Y."/>
            <person name="Takashima Y."/>
            <person name="Narisawa K."/>
            <person name="Ohta H."/>
            <person name="Nishizawa T."/>
        </authorList>
    </citation>
    <scope>NUCLEOTIDE SEQUENCE</scope>
    <source>
        <strain evidence="3">E1425</strain>
    </source>
</reference>
<keyword evidence="4" id="KW-1185">Reference proteome</keyword>
<feature type="transmembrane region" description="Helical" evidence="2">
    <location>
        <begin position="43"/>
        <end position="64"/>
    </location>
</feature>
<dbReference type="Proteomes" id="UP000827284">
    <property type="component" value="Unassembled WGS sequence"/>
</dbReference>
<feature type="transmembrane region" description="Helical" evidence="2">
    <location>
        <begin position="201"/>
        <end position="221"/>
    </location>
</feature>
<feature type="transmembrane region" description="Helical" evidence="2">
    <location>
        <begin position="175"/>
        <end position="195"/>
    </location>
</feature>
<sequence>MTYRITPTPEQGLVALICLGIHLSYFFLIKTFVPFFGKSRRNLSWVLTIVSATVFSFSGLYVLIMHARTTLSRPIPYEQYSHTPGVGFYRYDIPYTPPSFEKLSATEVLGRLDTVALDQSLLQLNTPAQDQAALVEARIAFYKEYDCARAAMPWYRRAIFFDTRFQPAHSREGQYIVIFFTVYLVMDLLCGVRYYKEKISLLAGWVHHLVYIVIAYCAVVVIDEAHSFAACLLIEVPTVIIGLGFLDKRLRNDNLFGASYLVFRILFDFALMHEYIYGRPSMTPSTKMMGIYKSLLHVKFFYDWINQQIRLRRSAALAAGKESVQPSILDVKEESSSESSAAHLSDIDKQGHEFEEPKTVLKRRPTVKKPKSDQNGVTYTNRVVTTLNVQESTTAPRLRVVNVSAS</sequence>
<feature type="transmembrane region" description="Helical" evidence="2">
    <location>
        <begin position="258"/>
        <end position="278"/>
    </location>
</feature>
<dbReference type="EMBL" id="BQFW01000005">
    <property type="protein sequence ID" value="GJJ71465.1"/>
    <property type="molecule type" value="Genomic_DNA"/>
</dbReference>
<evidence type="ECO:0000256" key="2">
    <source>
        <dbReference type="SAM" id="Phobius"/>
    </source>
</evidence>
<evidence type="ECO:0008006" key="5">
    <source>
        <dbReference type="Google" id="ProtNLM"/>
    </source>
</evidence>
<organism evidence="3 4">
    <name type="scientific">Entomortierella parvispora</name>
    <dbReference type="NCBI Taxonomy" id="205924"/>
    <lineage>
        <taxon>Eukaryota</taxon>
        <taxon>Fungi</taxon>
        <taxon>Fungi incertae sedis</taxon>
        <taxon>Mucoromycota</taxon>
        <taxon>Mortierellomycotina</taxon>
        <taxon>Mortierellomycetes</taxon>
        <taxon>Mortierellales</taxon>
        <taxon>Mortierellaceae</taxon>
        <taxon>Entomortierella</taxon>
    </lineage>
</organism>
<feature type="compositionally biased region" description="Basic residues" evidence="1">
    <location>
        <begin position="360"/>
        <end position="369"/>
    </location>
</feature>
<keyword evidence="2" id="KW-1133">Transmembrane helix</keyword>